<dbReference type="GO" id="GO:0016747">
    <property type="term" value="F:acyltransferase activity, transferring groups other than amino-acyl groups"/>
    <property type="evidence" value="ECO:0007669"/>
    <property type="project" value="InterPro"/>
</dbReference>
<dbReference type="PROSITE" id="PS51186">
    <property type="entry name" value="GNAT"/>
    <property type="match status" value="1"/>
</dbReference>
<comment type="caution">
    <text evidence="2">The sequence shown here is derived from an EMBL/GenBank/DDBJ whole genome shotgun (WGS) entry which is preliminary data.</text>
</comment>
<dbReference type="STRING" id="1210086.GCA_001613105_00633"/>
<dbReference type="InterPro" id="IPR000182">
    <property type="entry name" value="GNAT_dom"/>
</dbReference>
<dbReference type="AlphaFoldDB" id="A0A370IGG8"/>
<protein>
    <submittedName>
        <fullName evidence="2">Acetyltransferase (GNAT) family protein</fullName>
    </submittedName>
</protein>
<evidence type="ECO:0000313" key="2">
    <source>
        <dbReference type="EMBL" id="RDI69241.1"/>
    </source>
</evidence>
<sequence length="165" mass="17682">MVAIMATARQAVVADAAELVRLRAVMLESLEALRESAPGAPDWRAAAAEILAKELADPNGSMTAFVVDRSDAPGTLAACAVGVVEHLLPSPHNPSGVRGYVFSVATEADQRRRGYSRACMVALLDWFRDQGVLLVDLNASEYGEPLYTALGFVRQDDPGMRLRLG</sequence>
<keyword evidence="2" id="KW-0808">Transferase</keyword>
<feature type="domain" description="N-acetyltransferase" evidence="1">
    <location>
        <begin position="20"/>
        <end position="165"/>
    </location>
</feature>
<dbReference type="InterPro" id="IPR016181">
    <property type="entry name" value="Acyl_CoA_acyltransferase"/>
</dbReference>
<dbReference type="SUPFAM" id="SSF55729">
    <property type="entry name" value="Acyl-CoA N-acyltransferases (Nat)"/>
    <property type="match status" value="1"/>
</dbReference>
<evidence type="ECO:0000259" key="1">
    <source>
        <dbReference type="PROSITE" id="PS51186"/>
    </source>
</evidence>
<name>A0A370IGG8_9NOCA</name>
<dbReference type="EMBL" id="QQBC01000001">
    <property type="protein sequence ID" value="RDI69241.1"/>
    <property type="molecule type" value="Genomic_DNA"/>
</dbReference>
<dbReference type="Pfam" id="PF00583">
    <property type="entry name" value="Acetyltransf_1"/>
    <property type="match status" value="1"/>
</dbReference>
<gene>
    <name evidence="2" type="ORF">DFR76_101779</name>
</gene>
<proteinExistence type="predicted"/>
<dbReference type="Proteomes" id="UP000254869">
    <property type="component" value="Unassembled WGS sequence"/>
</dbReference>
<evidence type="ECO:0000313" key="3">
    <source>
        <dbReference type="Proteomes" id="UP000254869"/>
    </source>
</evidence>
<keyword evidence="3" id="KW-1185">Reference proteome</keyword>
<dbReference type="Gene3D" id="3.40.630.30">
    <property type="match status" value="1"/>
</dbReference>
<accession>A0A370IGG8</accession>
<reference evidence="2 3" key="1">
    <citation type="submission" date="2018-07" db="EMBL/GenBank/DDBJ databases">
        <title>Genomic Encyclopedia of Type Strains, Phase IV (KMG-IV): sequencing the most valuable type-strain genomes for metagenomic binning, comparative biology and taxonomic classification.</title>
        <authorList>
            <person name="Goeker M."/>
        </authorList>
    </citation>
    <scope>NUCLEOTIDE SEQUENCE [LARGE SCALE GENOMIC DNA]</scope>
    <source>
        <strain evidence="2 3">DSM 44290</strain>
    </source>
</reference>
<organism evidence="2 3">
    <name type="scientific">Nocardia pseudobrasiliensis</name>
    <dbReference type="NCBI Taxonomy" id="45979"/>
    <lineage>
        <taxon>Bacteria</taxon>
        <taxon>Bacillati</taxon>
        <taxon>Actinomycetota</taxon>
        <taxon>Actinomycetes</taxon>
        <taxon>Mycobacteriales</taxon>
        <taxon>Nocardiaceae</taxon>
        <taxon>Nocardia</taxon>
    </lineage>
</organism>